<evidence type="ECO:0000256" key="6">
    <source>
        <dbReference type="SAM" id="Phobius"/>
    </source>
</evidence>
<evidence type="ECO:0000313" key="7">
    <source>
        <dbReference type="EMBL" id="AIQ12308.1"/>
    </source>
</evidence>
<dbReference type="InterPro" id="IPR050833">
    <property type="entry name" value="Poly_Biosynth_Transport"/>
</dbReference>
<dbReference type="eggNOG" id="COG2244">
    <property type="taxonomic scope" value="Bacteria"/>
</dbReference>
<feature type="transmembrane region" description="Helical" evidence="6">
    <location>
        <begin position="379"/>
        <end position="407"/>
    </location>
</feature>
<comment type="subcellular location">
    <subcellularLocation>
        <location evidence="1">Cell membrane</location>
        <topology evidence="1">Multi-pass membrane protein</topology>
    </subcellularLocation>
</comment>
<evidence type="ECO:0000256" key="4">
    <source>
        <dbReference type="ARBA" id="ARBA00022989"/>
    </source>
</evidence>
<organism evidence="7 8">
    <name type="scientific">Paenibacillus durus</name>
    <name type="common">Paenibacillus azotofixans</name>
    <dbReference type="NCBI Taxonomy" id="44251"/>
    <lineage>
        <taxon>Bacteria</taxon>
        <taxon>Bacillati</taxon>
        <taxon>Bacillota</taxon>
        <taxon>Bacilli</taxon>
        <taxon>Bacillales</taxon>
        <taxon>Paenibacillaceae</taxon>
        <taxon>Paenibacillus</taxon>
    </lineage>
</organism>
<keyword evidence="5 6" id="KW-0472">Membrane</keyword>
<keyword evidence="8" id="KW-1185">Reference proteome</keyword>
<feature type="transmembrane region" description="Helical" evidence="6">
    <location>
        <begin position="452"/>
        <end position="475"/>
    </location>
</feature>
<feature type="transmembrane region" description="Helical" evidence="6">
    <location>
        <begin position="7"/>
        <end position="31"/>
    </location>
</feature>
<proteinExistence type="predicted"/>
<dbReference type="Proteomes" id="UP000029409">
    <property type="component" value="Chromosome"/>
</dbReference>
<dbReference type="GO" id="GO:0016853">
    <property type="term" value="F:isomerase activity"/>
    <property type="evidence" value="ECO:0007669"/>
    <property type="project" value="UniProtKB-KW"/>
</dbReference>
<keyword evidence="4 6" id="KW-1133">Transmembrane helix</keyword>
<evidence type="ECO:0000256" key="1">
    <source>
        <dbReference type="ARBA" id="ARBA00004651"/>
    </source>
</evidence>
<sequence length="513" mass="57247">MIAKRSILNVSIGLLSQLVTIALSFFIPRLIMLNYGSEANGLIASITQIIAYLSLLEAGVGAASIQALYRPIGQNDRSKINDILAATSIYYKKTGLYYFAAVVLIAVVYPFVIESGFDALTVMAVVALSGLGGAVNYYFQGKFRVLLLAEGKSYIESSVGTAANVVNSLVRILLLLQGFNIIAVQAVYFIVILLQIVVYRVYVRKHYSWIDLNRKPDYAAISQKNSVLVHELSYLIFKNTDILVLTVFTNLKVVSIYVMYNMVFNIVDNLVHMISGSLKFALGQSYFDNRVKFMKMYNMYETYYMGFIFAVINMVYILILPFMGLYTAGVKDTNYIDYLLPVLFVAAKLLINARTPVDNVIEIAGHFRSTQGRSILESAINLVCSIGFVLMFGIYGVLMGTIVALLYRSTDMIIYANRRLLERSPWISLRKWGANIALFVFIGLIIKSVNLPIHSFFSLIIWGLVLSALIFPLYFTVNSLFEKDGFAILPGLARKLTSRFKLGKKPAAEGGSQ</sequence>
<gene>
    <name evidence="7" type="ORF">PDUR_10545</name>
</gene>
<dbReference type="GO" id="GO:0005886">
    <property type="term" value="C:plasma membrane"/>
    <property type="evidence" value="ECO:0007669"/>
    <property type="project" value="UniProtKB-SubCell"/>
</dbReference>
<feature type="transmembrane region" description="Helical" evidence="6">
    <location>
        <begin position="96"/>
        <end position="113"/>
    </location>
</feature>
<accession>A0A089HPJ8</accession>
<feature type="transmembrane region" description="Helical" evidence="6">
    <location>
        <begin position="428"/>
        <end position="446"/>
    </location>
</feature>
<feature type="transmembrane region" description="Helical" evidence="6">
    <location>
        <begin position="182"/>
        <end position="202"/>
    </location>
</feature>
<evidence type="ECO:0000256" key="2">
    <source>
        <dbReference type="ARBA" id="ARBA00022475"/>
    </source>
</evidence>
<reference evidence="7 8" key="1">
    <citation type="submission" date="2014-08" db="EMBL/GenBank/DDBJ databases">
        <title>Comparative genomics of the Paenibacillus odorifer group.</title>
        <authorList>
            <person name="den Bakker H.C."/>
            <person name="Tsai Y.-C."/>
            <person name="Martin N."/>
            <person name="Korlach J."/>
            <person name="Wiedmann M."/>
        </authorList>
    </citation>
    <scope>NUCLEOTIDE SEQUENCE [LARGE SCALE GENOMIC DNA]</scope>
    <source>
        <strain evidence="7 8">DSM 1735</strain>
    </source>
</reference>
<feature type="transmembrane region" description="Helical" evidence="6">
    <location>
        <begin position="242"/>
        <end position="260"/>
    </location>
</feature>
<evidence type="ECO:0000256" key="3">
    <source>
        <dbReference type="ARBA" id="ARBA00022692"/>
    </source>
</evidence>
<feature type="transmembrane region" description="Helical" evidence="6">
    <location>
        <begin position="119"/>
        <end position="139"/>
    </location>
</feature>
<feature type="transmembrane region" description="Helical" evidence="6">
    <location>
        <begin position="303"/>
        <end position="323"/>
    </location>
</feature>
<name>A0A089HPJ8_PAEDU</name>
<dbReference type="PANTHER" id="PTHR30250:SF26">
    <property type="entry name" value="PSMA PROTEIN"/>
    <property type="match status" value="1"/>
</dbReference>
<keyword evidence="7" id="KW-0413">Isomerase</keyword>
<evidence type="ECO:0000313" key="8">
    <source>
        <dbReference type="Proteomes" id="UP000029409"/>
    </source>
</evidence>
<protein>
    <submittedName>
        <fullName evidence="7">Sugar isomerase</fullName>
    </submittedName>
</protein>
<dbReference type="PANTHER" id="PTHR30250">
    <property type="entry name" value="PST FAMILY PREDICTED COLANIC ACID TRANSPORTER"/>
    <property type="match status" value="1"/>
</dbReference>
<dbReference type="STRING" id="44251.PDUR_10545"/>
<dbReference type="OrthoDB" id="8609648at2"/>
<dbReference type="EMBL" id="CP009288">
    <property type="protein sequence ID" value="AIQ12308.1"/>
    <property type="molecule type" value="Genomic_DNA"/>
</dbReference>
<dbReference type="AlphaFoldDB" id="A0A089HPJ8"/>
<keyword evidence="3 6" id="KW-0812">Transmembrane</keyword>
<dbReference type="RefSeq" id="WP_042206165.1">
    <property type="nucleotide sequence ID" value="NZ_CP009288.1"/>
</dbReference>
<feature type="transmembrane region" description="Helical" evidence="6">
    <location>
        <begin position="43"/>
        <end position="69"/>
    </location>
</feature>
<dbReference type="KEGG" id="pdu:PDUR_10545"/>
<evidence type="ECO:0000256" key="5">
    <source>
        <dbReference type="ARBA" id="ARBA00023136"/>
    </source>
</evidence>
<keyword evidence="2" id="KW-1003">Cell membrane</keyword>